<dbReference type="GO" id="GO:0016491">
    <property type="term" value="F:oxidoreductase activity"/>
    <property type="evidence" value="ECO:0007669"/>
    <property type="project" value="UniProtKB-KW"/>
</dbReference>
<keyword evidence="1 3" id="KW-0560">Oxidoreductase</keyword>
<keyword evidence="4" id="KW-1185">Reference proteome</keyword>
<evidence type="ECO:0000256" key="1">
    <source>
        <dbReference type="ARBA" id="ARBA00023002"/>
    </source>
</evidence>
<reference evidence="4" key="1">
    <citation type="journal article" date="2019" name="Int. J. Syst. Evol. Microbiol.">
        <title>The Global Catalogue of Microorganisms (GCM) 10K type strain sequencing project: providing services to taxonomists for standard genome sequencing and annotation.</title>
        <authorList>
            <consortium name="The Broad Institute Genomics Platform"/>
            <consortium name="The Broad Institute Genome Sequencing Center for Infectious Disease"/>
            <person name="Wu L."/>
            <person name="Ma J."/>
        </authorList>
    </citation>
    <scope>NUCLEOTIDE SEQUENCE [LARGE SCALE GENOMIC DNA]</scope>
    <source>
        <strain evidence="4">CECT 8472</strain>
    </source>
</reference>
<dbReference type="SUPFAM" id="SSF54373">
    <property type="entry name" value="FAD-linked reductases, C-terminal domain"/>
    <property type="match status" value="1"/>
</dbReference>
<name>A0ABV8UJZ1_9PROT</name>
<dbReference type="InterPro" id="IPR036188">
    <property type="entry name" value="FAD/NAD-bd_sf"/>
</dbReference>
<protein>
    <submittedName>
        <fullName evidence="3">NAD(P)/FAD-dependent oxidoreductase</fullName>
        <ecNumber evidence="3">1.-.-.-</ecNumber>
    </submittedName>
</protein>
<dbReference type="SUPFAM" id="SSF51905">
    <property type="entry name" value="FAD/NAD(P)-binding domain"/>
    <property type="match status" value="1"/>
</dbReference>
<dbReference type="Gene3D" id="3.50.50.60">
    <property type="entry name" value="FAD/NAD(P)-binding domain"/>
    <property type="match status" value="2"/>
</dbReference>
<feature type="domain" description="FAD dependent oxidoreductase" evidence="2">
    <location>
        <begin position="5"/>
        <end position="396"/>
    </location>
</feature>
<dbReference type="PANTHER" id="PTHR13847:SF289">
    <property type="entry name" value="GLYCINE OXIDASE"/>
    <property type="match status" value="1"/>
</dbReference>
<dbReference type="RefSeq" id="WP_382421694.1">
    <property type="nucleotide sequence ID" value="NZ_JBHSCW010000003.1"/>
</dbReference>
<dbReference type="Gene3D" id="3.30.9.10">
    <property type="entry name" value="D-Amino Acid Oxidase, subunit A, domain 2"/>
    <property type="match status" value="1"/>
</dbReference>
<dbReference type="Pfam" id="PF01266">
    <property type="entry name" value="DAO"/>
    <property type="match status" value="1"/>
</dbReference>
<comment type="caution">
    <text evidence="3">The sequence shown here is derived from an EMBL/GenBank/DDBJ whole genome shotgun (WGS) entry which is preliminary data.</text>
</comment>
<dbReference type="Proteomes" id="UP001595799">
    <property type="component" value="Unassembled WGS sequence"/>
</dbReference>
<dbReference type="InterPro" id="IPR006076">
    <property type="entry name" value="FAD-dep_OxRdtase"/>
</dbReference>
<dbReference type="EC" id="1.-.-.-" evidence="3"/>
<evidence type="ECO:0000313" key="4">
    <source>
        <dbReference type="Proteomes" id="UP001595799"/>
    </source>
</evidence>
<sequence length="414" mass="44598">MSQMHVIVVGAGAVGVCSALYLQRKGYAVTLLEREAPGAGASYGNASVLASESVTPIAMPGIARKVPGMLLDPMGPLRIRWGYLPKIAPWLIRFIRAGQKQQAERITSELARLLSGCIEDFRPLLKDAGAEALLVERGWVGVYLSRRSLNDATYATGLQKSHGVSVQNLSPGELRELEPAVSPKIAGGYYYPGVAHVVDSYKLTTTLADTFVRNGGVICKEQAEDILKDAGGRVRAVRTDKGEHSCDCLLIAAGAWSRSLSARLGANVPLDTERGYHYTVSQPGIELSRPVYVPETGLACTPLESRLRLAGTVEFGGLNAPPDWKRANVLARRGKELFPELNVERGERWMGFRPSMPDSLPVIGPVASTPNAFLAFGHGHLGLTLAARTGRMIAEMIAGEPPCVDPAPYRSTRF</sequence>
<dbReference type="EMBL" id="JBHSCW010000003">
    <property type="protein sequence ID" value="MFC4351359.1"/>
    <property type="molecule type" value="Genomic_DNA"/>
</dbReference>
<gene>
    <name evidence="3" type="ORF">ACFOW6_07375</name>
</gene>
<proteinExistence type="predicted"/>
<organism evidence="3 4">
    <name type="scientific">Fodinicurvata halophila</name>
    <dbReference type="NCBI Taxonomy" id="1419723"/>
    <lineage>
        <taxon>Bacteria</taxon>
        <taxon>Pseudomonadati</taxon>
        <taxon>Pseudomonadota</taxon>
        <taxon>Alphaproteobacteria</taxon>
        <taxon>Rhodospirillales</taxon>
        <taxon>Rhodovibrionaceae</taxon>
        <taxon>Fodinicurvata</taxon>
    </lineage>
</organism>
<dbReference type="PANTHER" id="PTHR13847">
    <property type="entry name" value="SARCOSINE DEHYDROGENASE-RELATED"/>
    <property type="match status" value="1"/>
</dbReference>
<evidence type="ECO:0000313" key="3">
    <source>
        <dbReference type="EMBL" id="MFC4351359.1"/>
    </source>
</evidence>
<evidence type="ECO:0000259" key="2">
    <source>
        <dbReference type="Pfam" id="PF01266"/>
    </source>
</evidence>
<accession>A0ABV8UJZ1</accession>